<organism evidence="2 3">
    <name type="scientific">Nocardioides humi</name>
    <dbReference type="NCBI Taxonomy" id="449461"/>
    <lineage>
        <taxon>Bacteria</taxon>
        <taxon>Bacillati</taxon>
        <taxon>Actinomycetota</taxon>
        <taxon>Actinomycetes</taxon>
        <taxon>Propionibacteriales</taxon>
        <taxon>Nocardioidaceae</taxon>
        <taxon>Nocardioides</taxon>
    </lineage>
</organism>
<reference evidence="2 3" key="1">
    <citation type="journal article" date="2019" name="Int. J. Syst. Evol. Microbiol.">
        <title>The Global Catalogue of Microorganisms (GCM) 10K type strain sequencing project: providing services to taxonomists for standard genome sequencing and annotation.</title>
        <authorList>
            <consortium name="The Broad Institute Genomics Platform"/>
            <consortium name="The Broad Institute Genome Sequencing Center for Infectious Disease"/>
            <person name="Wu L."/>
            <person name="Ma J."/>
        </authorList>
    </citation>
    <scope>NUCLEOTIDE SEQUENCE [LARGE SCALE GENOMIC DNA]</scope>
    <source>
        <strain evidence="2 3">JCM 14942</strain>
    </source>
</reference>
<feature type="domain" description="SnoaL-like" evidence="1">
    <location>
        <begin position="7"/>
        <end position="134"/>
    </location>
</feature>
<dbReference type="SUPFAM" id="SSF54427">
    <property type="entry name" value="NTF2-like"/>
    <property type="match status" value="1"/>
</dbReference>
<dbReference type="EMBL" id="BAAAOR010000016">
    <property type="protein sequence ID" value="GAA1518258.1"/>
    <property type="molecule type" value="Genomic_DNA"/>
</dbReference>
<dbReference type="Gene3D" id="3.10.450.50">
    <property type="match status" value="1"/>
</dbReference>
<accession>A0ABN2AGS8</accession>
<comment type="caution">
    <text evidence="2">The sequence shown here is derived from an EMBL/GenBank/DDBJ whole genome shotgun (WGS) entry which is preliminary data.</text>
</comment>
<keyword evidence="3" id="KW-1185">Reference proteome</keyword>
<dbReference type="Pfam" id="PF13577">
    <property type="entry name" value="SnoaL_4"/>
    <property type="match status" value="1"/>
</dbReference>
<protein>
    <submittedName>
        <fullName evidence="2">Nuclear transport factor 2 family protein</fullName>
    </submittedName>
</protein>
<evidence type="ECO:0000313" key="2">
    <source>
        <dbReference type="EMBL" id="GAA1518258.1"/>
    </source>
</evidence>
<dbReference type="Proteomes" id="UP001500842">
    <property type="component" value="Unassembled WGS sequence"/>
</dbReference>
<evidence type="ECO:0000259" key="1">
    <source>
        <dbReference type="Pfam" id="PF13577"/>
    </source>
</evidence>
<evidence type="ECO:0000313" key="3">
    <source>
        <dbReference type="Proteomes" id="UP001500842"/>
    </source>
</evidence>
<dbReference type="CDD" id="cd00531">
    <property type="entry name" value="NTF2_like"/>
    <property type="match status" value="1"/>
</dbReference>
<dbReference type="InterPro" id="IPR037401">
    <property type="entry name" value="SnoaL-like"/>
</dbReference>
<dbReference type="RefSeq" id="WP_141005681.1">
    <property type="nucleotide sequence ID" value="NZ_BAAAOR010000016.1"/>
</dbReference>
<sequence length="151" mass="17076">MELDSDWRELTALSARYARGLDDKDYALLRTCFTATARTSYGTGNAGVDRGDLSYETPEAMIDAMRRIQAPLRTLHRMSNHLFDIDGDLATGRVYLHQFQLREGDGPARTTEYFAWYDDSYVRTAAGWRFQERHATTLWATGGWIGDPAAG</sequence>
<gene>
    <name evidence="2" type="ORF">GCM10009788_22910</name>
</gene>
<proteinExistence type="predicted"/>
<name>A0ABN2AGS8_9ACTN</name>
<dbReference type="InterPro" id="IPR032710">
    <property type="entry name" value="NTF2-like_dom_sf"/>
</dbReference>